<dbReference type="STRING" id="578942.SAMN05216289_102220"/>
<reference evidence="3 4" key="1">
    <citation type="submission" date="2016-10" db="EMBL/GenBank/DDBJ databases">
        <authorList>
            <person name="de Groot N.N."/>
        </authorList>
    </citation>
    <scope>NUCLEOTIDE SEQUENCE [LARGE SCALE GENOMIC DNA]</scope>
    <source>
        <strain evidence="3 4">CGMCC 1.7659</strain>
    </source>
</reference>
<dbReference type="Pfam" id="PF21959">
    <property type="entry name" value="DUF6923"/>
    <property type="match status" value="1"/>
</dbReference>
<accession>A0A1I4VLS0</accession>
<feature type="signal peptide" evidence="1">
    <location>
        <begin position="1"/>
        <end position="22"/>
    </location>
</feature>
<dbReference type="RefSeq" id="WP_092404523.1">
    <property type="nucleotide sequence ID" value="NZ_FOVF01000002.1"/>
</dbReference>
<evidence type="ECO:0000256" key="1">
    <source>
        <dbReference type="SAM" id="SignalP"/>
    </source>
</evidence>
<feature type="chain" id="PRO_5011693606" description="DUF6923 domain-containing protein" evidence="1">
    <location>
        <begin position="23"/>
        <end position="305"/>
    </location>
</feature>
<protein>
    <recommendedName>
        <fullName evidence="2">DUF6923 domain-containing protein</fullName>
    </recommendedName>
</protein>
<evidence type="ECO:0000259" key="2">
    <source>
        <dbReference type="Pfam" id="PF21959"/>
    </source>
</evidence>
<gene>
    <name evidence="3" type="ORF">SAMN05216289_102220</name>
</gene>
<dbReference type="AlphaFoldDB" id="A0A1I4VLS0"/>
<evidence type="ECO:0000313" key="3">
    <source>
        <dbReference type="EMBL" id="SFN02191.1"/>
    </source>
</evidence>
<sequence>MRMRACLTAAVLLIAPFSLAQAEPVGFGVAYDELYRIDLGTRQATYVGSAGDYAGVPLAALTGLSYGPGNELYAVAGNQKALVRISASDGAASYVGDLGLAGQGQGQFDALDLSLAYGCDGSFWMTSAINRNLWRVNPQTGATTLIGSTGRLISGLAVRNGILYGTGIGADQGLYRIDPQTAVATRVSTFSESVPWIDPSFGADGTLWATFSYNPPFNREWSDLATIDPVSGVATNLGPITGPERLRYFSMKGLAVAPTSCAPSDPGGGPGTPSAALPANSSWTLVILGWLLLAASVPALSGKRR</sequence>
<dbReference type="InterPro" id="IPR015943">
    <property type="entry name" value="WD40/YVTN_repeat-like_dom_sf"/>
</dbReference>
<dbReference type="EMBL" id="FOVF01000002">
    <property type="protein sequence ID" value="SFN02191.1"/>
    <property type="molecule type" value="Genomic_DNA"/>
</dbReference>
<keyword evidence="1" id="KW-0732">Signal</keyword>
<name>A0A1I4VLS0_9GAMM</name>
<feature type="domain" description="DUF6923" evidence="2">
    <location>
        <begin position="72"/>
        <end position="203"/>
    </location>
</feature>
<dbReference type="SUPFAM" id="SSF63829">
    <property type="entry name" value="Calcium-dependent phosphotriesterase"/>
    <property type="match status" value="1"/>
</dbReference>
<organism evidence="3 4">
    <name type="scientific">Dokdonella immobilis</name>
    <dbReference type="NCBI Taxonomy" id="578942"/>
    <lineage>
        <taxon>Bacteria</taxon>
        <taxon>Pseudomonadati</taxon>
        <taxon>Pseudomonadota</taxon>
        <taxon>Gammaproteobacteria</taxon>
        <taxon>Lysobacterales</taxon>
        <taxon>Rhodanobacteraceae</taxon>
        <taxon>Dokdonella</taxon>
    </lineage>
</organism>
<dbReference type="OrthoDB" id="5955576at2"/>
<evidence type="ECO:0000313" key="4">
    <source>
        <dbReference type="Proteomes" id="UP000198575"/>
    </source>
</evidence>
<dbReference type="Gene3D" id="2.130.10.10">
    <property type="entry name" value="YVTN repeat-like/Quinoprotein amine dehydrogenase"/>
    <property type="match status" value="1"/>
</dbReference>
<keyword evidence="4" id="KW-1185">Reference proteome</keyword>
<dbReference type="Proteomes" id="UP000198575">
    <property type="component" value="Unassembled WGS sequence"/>
</dbReference>
<proteinExistence type="predicted"/>
<dbReference type="InterPro" id="IPR054215">
    <property type="entry name" value="DUF6923"/>
</dbReference>